<evidence type="ECO:0000256" key="1">
    <source>
        <dbReference type="SAM" id="Phobius"/>
    </source>
</evidence>
<accession>A0A212RP65</accession>
<reference evidence="2 3" key="1">
    <citation type="submission" date="2017-06" db="EMBL/GenBank/DDBJ databases">
        <authorList>
            <person name="Kim H.J."/>
            <person name="Triplett B.A."/>
        </authorList>
    </citation>
    <scope>NUCLEOTIDE SEQUENCE [LARGE SCALE GENOMIC DNA]</scope>
    <source>
        <strain evidence="2 3">B29T1</strain>
    </source>
</reference>
<organism evidence="2 3">
    <name type="scientific">Arboricoccus pini</name>
    <dbReference type="NCBI Taxonomy" id="1963835"/>
    <lineage>
        <taxon>Bacteria</taxon>
        <taxon>Pseudomonadati</taxon>
        <taxon>Pseudomonadota</taxon>
        <taxon>Alphaproteobacteria</taxon>
        <taxon>Geminicoccales</taxon>
        <taxon>Geminicoccaceae</taxon>
        <taxon>Arboricoccus</taxon>
    </lineage>
</organism>
<dbReference type="AlphaFoldDB" id="A0A212RP65"/>
<keyword evidence="3" id="KW-1185">Reference proteome</keyword>
<gene>
    <name evidence="2" type="ORF">SAMN07250955_111107</name>
</gene>
<keyword evidence="1" id="KW-0472">Membrane</keyword>
<sequence>MSIAWEQVASHARAAGVSGRRLRSIRWPVVAGVAFAISTSVLGWVAIWQILHQILLAMSS</sequence>
<dbReference type="EMBL" id="FYEH01000011">
    <property type="protein sequence ID" value="SNB74226.1"/>
    <property type="molecule type" value="Genomic_DNA"/>
</dbReference>
<dbReference type="Proteomes" id="UP000197065">
    <property type="component" value="Unassembled WGS sequence"/>
</dbReference>
<evidence type="ECO:0000313" key="2">
    <source>
        <dbReference type="EMBL" id="SNB74226.1"/>
    </source>
</evidence>
<protein>
    <submittedName>
        <fullName evidence="2">Uncharacterized protein</fullName>
    </submittedName>
</protein>
<feature type="transmembrane region" description="Helical" evidence="1">
    <location>
        <begin position="29"/>
        <end position="51"/>
    </location>
</feature>
<evidence type="ECO:0000313" key="3">
    <source>
        <dbReference type="Proteomes" id="UP000197065"/>
    </source>
</evidence>
<proteinExistence type="predicted"/>
<name>A0A212RP65_9PROT</name>
<keyword evidence="1" id="KW-0812">Transmembrane</keyword>
<keyword evidence="1" id="KW-1133">Transmembrane helix</keyword>